<dbReference type="GO" id="GO:0008813">
    <property type="term" value="F:chorismate lyase activity"/>
    <property type="evidence" value="ECO:0007669"/>
    <property type="project" value="UniProtKB-UniRule"/>
</dbReference>
<keyword evidence="1 4" id="KW-0963">Cytoplasm</keyword>
<dbReference type="InterPro" id="IPR028978">
    <property type="entry name" value="Chorismate_lyase_/UTRA_dom_sf"/>
</dbReference>
<comment type="pathway">
    <text evidence="4">Cofactor biosynthesis; ubiquinone biosynthesis.</text>
</comment>
<evidence type="ECO:0000313" key="5">
    <source>
        <dbReference type="EMBL" id="GAB56138.1"/>
    </source>
</evidence>
<gene>
    <name evidence="4 5" type="primary">ubiC</name>
    <name evidence="5" type="ORF">GPUN_2023</name>
</gene>
<organism evidence="5 6">
    <name type="scientific">Glaciecola punicea ACAM 611</name>
    <dbReference type="NCBI Taxonomy" id="1121923"/>
    <lineage>
        <taxon>Bacteria</taxon>
        <taxon>Pseudomonadati</taxon>
        <taxon>Pseudomonadota</taxon>
        <taxon>Gammaproteobacteria</taxon>
        <taxon>Alteromonadales</taxon>
        <taxon>Alteromonadaceae</taxon>
        <taxon>Glaciecola</taxon>
    </lineage>
</organism>
<dbReference type="AlphaFoldDB" id="H5TCW1"/>
<dbReference type="PANTHER" id="PTHR38683">
    <property type="entry name" value="CHORISMATE PYRUVATE-LYASE"/>
    <property type="match status" value="1"/>
</dbReference>
<dbReference type="GO" id="GO:0042866">
    <property type="term" value="P:pyruvate biosynthetic process"/>
    <property type="evidence" value="ECO:0007669"/>
    <property type="project" value="UniProtKB-UniRule"/>
</dbReference>
<dbReference type="InterPro" id="IPR007440">
    <property type="entry name" value="Chorismate--pyruvate_lyase"/>
</dbReference>
<dbReference type="STRING" id="56804.BAE46_11580"/>
<dbReference type="eggNOG" id="COG3161">
    <property type="taxonomic scope" value="Bacteria"/>
</dbReference>
<comment type="catalytic activity">
    <reaction evidence="4">
        <text>chorismate = 4-hydroxybenzoate + pyruvate</text>
        <dbReference type="Rhea" id="RHEA:16505"/>
        <dbReference type="ChEBI" id="CHEBI:15361"/>
        <dbReference type="ChEBI" id="CHEBI:17879"/>
        <dbReference type="ChEBI" id="CHEBI:29748"/>
        <dbReference type="EC" id="4.1.3.40"/>
    </reaction>
</comment>
<comment type="caution">
    <text evidence="5">The sequence shown here is derived from an EMBL/GenBank/DDBJ whole genome shotgun (WGS) entry which is preliminary data.</text>
</comment>
<dbReference type="UniPathway" id="UPA00232"/>
<evidence type="ECO:0000256" key="1">
    <source>
        <dbReference type="ARBA" id="ARBA00022490"/>
    </source>
</evidence>
<accession>H5TCW1</accession>
<dbReference type="EC" id="4.1.3.40" evidence="4"/>
<protein>
    <recommendedName>
        <fullName evidence="4">Probable chorismate pyruvate-lyase</fullName>
        <shortName evidence="4">CL</shortName>
        <shortName evidence="4">CPL</shortName>
        <ecNumber evidence="4">4.1.3.40</ecNumber>
    </recommendedName>
</protein>
<dbReference type="PANTHER" id="PTHR38683:SF1">
    <property type="entry name" value="CHORISMATE PYRUVATE-LYASE"/>
    <property type="match status" value="1"/>
</dbReference>
<evidence type="ECO:0000313" key="6">
    <source>
        <dbReference type="Proteomes" id="UP000053586"/>
    </source>
</evidence>
<dbReference type="Proteomes" id="UP000053586">
    <property type="component" value="Unassembled WGS sequence"/>
</dbReference>
<evidence type="ECO:0000256" key="4">
    <source>
        <dbReference type="HAMAP-Rule" id="MF_01632"/>
    </source>
</evidence>
<dbReference type="Gene3D" id="3.40.1410.10">
    <property type="entry name" value="Chorismate lyase-like"/>
    <property type="match status" value="1"/>
</dbReference>
<feature type="binding site" evidence="4">
    <location>
        <position position="75"/>
    </location>
    <ligand>
        <name>substrate</name>
    </ligand>
</feature>
<feature type="binding site" evidence="4">
    <location>
        <position position="129"/>
    </location>
    <ligand>
        <name>substrate</name>
    </ligand>
</feature>
<dbReference type="GO" id="GO:0006744">
    <property type="term" value="P:ubiquinone biosynthetic process"/>
    <property type="evidence" value="ECO:0007669"/>
    <property type="project" value="UniProtKB-UniRule"/>
</dbReference>
<dbReference type="HAMAP" id="MF_01632">
    <property type="entry name" value="UbiC"/>
    <property type="match status" value="1"/>
</dbReference>
<sequence length="193" mass="22232">MFPYSMPVKWQSLRDVTELRPSVADWLLNTGSLTERLQALTSHFKVELLGQKVACPDESERHRLSQNTNNTWQIREVILQGVPLETASKVGTNSTVKRQSMPQDWVFARSVLPDNLCNSTWANLGNQPLGSRIFNDDKFVRGEFEIGKLTYHPLNHKAFSPTQDFWARRSKFTIENYELLVAEAFLPDSPCYW</sequence>
<keyword evidence="6" id="KW-1185">Reference proteome</keyword>
<reference evidence="5 6" key="1">
    <citation type="journal article" date="2012" name="J. Bacteriol.">
        <title>Genome sequence of proteorhodopsin-containing sea ice bacterium Glaciecola punicea ACAM 611T.</title>
        <authorList>
            <person name="Qin Q.-L."/>
            <person name="Xie B.-B."/>
            <person name="Shu Y.-L."/>
            <person name="Rong J.-C."/>
            <person name="Zhao D.-L."/>
            <person name="Zhang X.-Y."/>
            <person name="Chen X.-L."/>
            <person name="Zhou B.-C."/>
            <person name="Zhanga Y.-Z."/>
        </authorList>
    </citation>
    <scope>NUCLEOTIDE SEQUENCE [LARGE SCALE GENOMIC DNA]</scope>
    <source>
        <strain evidence="5 6">ACAM 611</strain>
    </source>
</reference>
<keyword evidence="4 5" id="KW-0670">Pyruvate</keyword>
<comment type="similarity">
    <text evidence="4">Belongs to the UbiC family.</text>
</comment>
<proteinExistence type="inferred from homology"/>
<name>H5TCW1_9ALTE</name>
<dbReference type="EMBL" id="BAET01000022">
    <property type="protein sequence ID" value="GAB56138.1"/>
    <property type="molecule type" value="Genomic_DNA"/>
</dbReference>
<comment type="caution">
    <text evidence="4">Lacks conserved residue(s) required for the propagation of feature annotation.</text>
</comment>
<evidence type="ECO:0000256" key="2">
    <source>
        <dbReference type="ARBA" id="ARBA00022688"/>
    </source>
</evidence>
<reference evidence="5 6" key="2">
    <citation type="journal article" date="2017" name="Antonie Van Leeuwenhoek">
        <title>Rhizobium rhizosphaerae sp. nov., a novel species isolated from rice rhizosphere.</title>
        <authorList>
            <person name="Zhao J.J."/>
            <person name="Zhang J."/>
            <person name="Zhang R.J."/>
            <person name="Zhang C.W."/>
            <person name="Yin H.Q."/>
            <person name="Zhang X.X."/>
        </authorList>
    </citation>
    <scope>NUCLEOTIDE SEQUENCE [LARGE SCALE GENOMIC DNA]</scope>
    <source>
        <strain evidence="5 6">ACAM 611</strain>
    </source>
</reference>
<feature type="binding site" evidence="4">
    <location>
        <position position="183"/>
    </location>
    <ligand>
        <name>substrate</name>
    </ligand>
</feature>
<keyword evidence="2 4" id="KW-0831">Ubiquinone biosynthesis</keyword>
<dbReference type="GO" id="GO:0005829">
    <property type="term" value="C:cytosol"/>
    <property type="evidence" value="ECO:0007669"/>
    <property type="project" value="TreeGrafter"/>
</dbReference>
<comment type="subcellular location">
    <subcellularLocation>
        <location evidence="4">Cytoplasm</location>
    </subcellularLocation>
</comment>
<comment type="function">
    <text evidence="4">Removes the pyruvyl group from chorismate, with concomitant aromatization of the ring, to provide 4-hydroxybenzoate (4HB) for the ubiquinone pathway.</text>
</comment>
<evidence type="ECO:0000256" key="3">
    <source>
        <dbReference type="ARBA" id="ARBA00023239"/>
    </source>
</evidence>
<dbReference type="Pfam" id="PF04345">
    <property type="entry name" value="Chor_lyase"/>
    <property type="match status" value="2"/>
</dbReference>
<dbReference type="SUPFAM" id="SSF64288">
    <property type="entry name" value="Chorismate lyase-like"/>
    <property type="match status" value="1"/>
</dbReference>
<keyword evidence="3 4" id="KW-0456">Lyase</keyword>